<evidence type="ECO:0000313" key="1">
    <source>
        <dbReference type="EMBL" id="QFG74905.1"/>
    </source>
</evidence>
<reference evidence="1" key="1">
    <citation type="journal article" date="2019" name="Philos. Trans. R. Soc. Lond., B, Biol. Sci.">
        <title>Targeted metagenomic recovery of four divergent viruses reveals shared and distinctive characteristics of giant viruses of marine eukaryotes.</title>
        <authorList>
            <person name="Needham D.M."/>
            <person name="Poirier C."/>
            <person name="Hehenberger E."/>
            <person name="Jimenez V."/>
            <person name="Swalwell J.E."/>
            <person name="Santoro A.E."/>
            <person name="Worden A.Z."/>
        </authorList>
    </citation>
    <scope>NUCLEOTIDE SEQUENCE</scope>
    <source>
        <strain evidence="1">OPacV-421</strain>
    </source>
</reference>
<accession>A0A5J6VL91</accession>
<name>A0A5J6VL91_9VIRU</name>
<proteinExistence type="predicted"/>
<dbReference type="EMBL" id="MN448295">
    <property type="protein sequence ID" value="QFG74905.1"/>
    <property type="molecule type" value="Genomic_DNA"/>
</dbReference>
<sequence length="463" mass="54618">MNIDSFYKHITLNINNNNMDRIKKLQHYFNKWKTNNYVLDNISISSQEDSSNSEDTSNDGSSIEECEIGYFEKHDNLKEYTDILKYYKKLNIHAIEKEMETFYFDENHKYSAALDILASYLKGQKIIYMESKYYCSQRLNMLMLPAIFLSSIASVLSEVIQCKQDYNFILASLSASVAFILALINYLKLDATAEAHNISSHQYDKLQTSIEFTSGTVLLFKNIKTEDNKKDLIKDVESKLDGVYKKIVEIKETNRFIVPRQIRYRYPVIYNTNVFSIIKKIDDLKKKKYSSLKNIKNEIRFINSIQKFKHSQGLEMSHEYKQRVHNLFNLKKNYLKEILLLKSAFHVIDQMFRQEIKNAETIKKSCWLTYLYKIIYVSNSDYQKEQTSTYNRCINMLCCKKYLINPEELNQFIQGLTDPFHEKHSNNHKTVIEIDSYTDWVSKHTPNITPNINLLTNSDNYIV</sequence>
<organism evidence="1">
    <name type="scientific">Megaviridae environmental sample</name>
    <dbReference type="NCBI Taxonomy" id="1737588"/>
    <lineage>
        <taxon>Viruses</taxon>
        <taxon>Varidnaviria</taxon>
        <taxon>Bamfordvirae</taxon>
        <taxon>Nucleocytoviricota</taxon>
        <taxon>Megaviricetes</taxon>
        <taxon>Imitervirales</taxon>
        <taxon>Mimiviridae</taxon>
        <taxon>environmental samples</taxon>
    </lineage>
</organism>
<protein>
    <submittedName>
        <fullName evidence="1">Uncharacterized protein</fullName>
    </submittedName>
</protein>